<gene>
    <name evidence="2" type="ORF">PSFLO_06479</name>
</gene>
<sequence length="336" mass="36244">MARWKAQEAGGGPPLQVGVAPRPASNIRSQFATWLRPSPAMLRYVRADDVFRLLALCVELASSNFLKPDPPSWVKKDPGHTRQPKASAAQRAFNLPCVQMRCSPRTGGSRARCEIVAAAAVAQTLEGVRRPVGAWKHEGAAQPGAQKAAAQLSDTALQHPLFLWPARLPSACLLCPIGRAASISLACFACLLLSACPPAAACPASPGRLEPRSPVVLCNILWVERHRPAPSKPRQPRSRLLARPPMRCHGTEAGRLLAVTVVGRSPPVSPALAIDPRPLAVMASAHVEAQRVCSRFRRGQSCPRRRRGWKTIKGPPCAWPLCAYRRMVPASSTPCL</sequence>
<organism evidence="2 3">
    <name type="scientific">Pseudozyma flocculosa</name>
    <dbReference type="NCBI Taxonomy" id="84751"/>
    <lineage>
        <taxon>Eukaryota</taxon>
        <taxon>Fungi</taxon>
        <taxon>Dikarya</taxon>
        <taxon>Basidiomycota</taxon>
        <taxon>Ustilaginomycotina</taxon>
        <taxon>Ustilaginomycetes</taxon>
        <taxon>Ustilaginales</taxon>
        <taxon>Ustilaginaceae</taxon>
        <taxon>Pseudozyma</taxon>
    </lineage>
</organism>
<evidence type="ECO:0000313" key="3">
    <source>
        <dbReference type="Proteomes" id="UP000323386"/>
    </source>
</evidence>
<dbReference type="Proteomes" id="UP000323386">
    <property type="component" value="Unassembled WGS sequence"/>
</dbReference>
<evidence type="ECO:0000313" key="2">
    <source>
        <dbReference type="EMBL" id="SPO40997.1"/>
    </source>
</evidence>
<reference evidence="2 3" key="1">
    <citation type="submission" date="2018-03" db="EMBL/GenBank/DDBJ databases">
        <authorList>
            <person name="Guldener U."/>
        </authorList>
    </citation>
    <scope>NUCLEOTIDE SEQUENCE [LARGE SCALE GENOMIC DNA]</scope>
    <source>
        <strain evidence="2 3">DAOM196992</strain>
    </source>
</reference>
<protein>
    <submittedName>
        <fullName evidence="2">Uncharacterized protein</fullName>
    </submittedName>
</protein>
<evidence type="ECO:0000256" key="1">
    <source>
        <dbReference type="SAM" id="MobiDB-lite"/>
    </source>
</evidence>
<dbReference type="EMBL" id="OOIP01000023">
    <property type="protein sequence ID" value="SPO40997.1"/>
    <property type="molecule type" value="Genomic_DNA"/>
</dbReference>
<dbReference type="AlphaFoldDB" id="A0A5C3FBG5"/>
<keyword evidence="3" id="KW-1185">Reference proteome</keyword>
<name>A0A5C3FBG5_9BASI</name>
<accession>A0A5C3FBG5</accession>
<feature type="region of interest" description="Disordered" evidence="1">
    <location>
        <begin position="1"/>
        <end position="21"/>
    </location>
</feature>
<proteinExistence type="predicted"/>